<evidence type="ECO:0000256" key="1">
    <source>
        <dbReference type="SAM" id="MobiDB-lite"/>
    </source>
</evidence>
<evidence type="ECO:0000313" key="3">
    <source>
        <dbReference type="Proteomes" id="UP000253529"/>
    </source>
</evidence>
<sequence>MRTAAVDVSAVHDGVFGAAAAAWARWDARCGAIGDGNSLGNYSFLAEAARFPAERYAFGEGHDGTPPEQPRPGPRQRVRSRDDA</sequence>
<dbReference type="Proteomes" id="UP000253529">
    <property type="component" value="Unassembled WGS sequence"/>
</dbReference>
<proteinExistence type="predicted"/>
<protein>
    <submittedName>
        <fullName evidence="2">Uncharacterized protein</fullName>
    </submittedName>
</protein>
<keyword evidence="3" id="KW-1185">Reference proteome</keyword>
<accession>A0A366FV06</accession>
<dbReference type="AlphaFoldDB" id="A0A366FV06"/>
<dbReference type="EMBL" id="QNRK01000001">
    <property type="protein sequence ID" value="RBP18341.1"/>
    <property type="molecule type" value="Genomic_DNA"/>
</dbReference>
<evidence type="ECO:0000313" key="2">
    <source>
        <dbReference type="EMBL" id="RBP18341.1"/>
    </source>
</evidence>
<name>A0A366FV06_9HYPH</name>
<comment type="caution">
    <text evidence="2">The sequence shown here is derived from an EMBL/GenBank/DDBJ whole genome shotgun (WGS) entry which is preliminary data.</text>
</comment>
<organism evidence="2 3">
    <name type="scientific">Roseiarcus fermentans</name>
    <dbReference type="NCBI Taxonomy" id="1473586"/>
    <lineage>
        <taxon>Bacteria</taxon>
        <taxon>Pseudomonadati</taxon>
        <taxon>Pseudomonadota</taxon>
        <taxon>Alphaproteobacteria</taxon>
        <taxon>Hyphomicrobiales</taxon>
        <taxon>Roseiarcaceae</taxon>
        <taxon>Roseiarcus</taxon>
    </lineage>
</organism>
<reference evidence="2 3" key="1">
    <citation type="submission" date="2018-06" db="EMBL/GenBank/DDBJ databases">
        <title>Genomic Encyclopedia of Type Strains, Phase IV (KMG-IV): sequencing the most valuable type-strain genomes for metagenomic binning, comparative biology and taxonomic classification.</title>
        <authorList>
            <person name="Goeker M."/>
        </authorList>
    </citation>
    <scope>NUCLEOTIDE SEQUENCE [LARGE SCALE GENOMIC DNA]</scope>
    <source>
        <strain evidence="2 3">DSM 24875</strain>
    </source>
</reference>
<gene>
    <name evidence="2" type="ORF">DFR50_101286</name>
</gene>
<feature type="region of interest" description="Disordered" evidence="1">
    <location>
        <begin position="57"/>
        <end position="84"/>
    </location>
</feature>